<dbReference type="Gene3D" id="3.30.530.20">
    <property type="match status" value="1"/>
</dbReference>
<sequence length="146" mass="16411">MASRDYRFRSVWSVEAPVPTVFGVLVDLGGYPDWWPDVRTVRQIDEDTAEVSCRATLPYTIVLRMVRVEENAEAGRLRVRLSGDLDGELHCELSRVPGGTRLDIGQVVGVRKPLLRALSPLARPVLRANHALMMRRGQRSLRAHLA</sequence>
<reference evidence="2" key="1">
    <citation type="submission" date="2016-10" db="EMBL/GenBank/DDBJ databases">
        <authorList>
            <person name="Varghese N."/>
            <person name="Submissions S."/>
        </authorList>
    </citation>
    <scope>NUCLEOTIDE SEQUENCE [LARGE SCALE GENOMIC DNA]</scope>
    <source>
        <strain evidence="2">CGMCC 4.3568</strain>
    </source>
</reference>
<dbReference type="InterPro" id="IPR019587">
    <property type="entry name" value="Polyketide_cyclase/dehydratase"/>
</dbReference>
<protein>
    <submittedName>
        <fullName evidence="1">Polyketide cyclase / dehydrase and lipid transport</fullName>
    </submittedName>
</protein>
<evidence type="ECO:0000313" key="1">
    <source>
        <dbReference type="EMBL" id="SFB52412.1"/>
    </source>
</evidence>
<dbReference type="SUPFAM" id="SSF55961">
    <property type="entry name" value="Bet v1-like"/>
    <property type="match status" value="1"/>
</dbReference>
<dbReference type="InterPro" id="IPR023393">
    <property type="entry name" value="START-like_dom_sf"/>
</dbReference>
<dbReference type="EMBL" id="FOKG01000016">
    <property type="protein sequence ID" value="SFB52412.1"/>
    <property type="molecule type" value="Genomic_DNA"/>
</dbReference>
<proteinExistence type="predicted"/>
<organism evidence="1 2">
    <name type="scientific">Amycolatopsis marina</name>
    <dbReference type="NCBI Taxonomy" id="490629"/>
    <lineage>
        <taxon>Bacteria</taxon>
        <taxon>Bacillati</taxon>
        <taxon>Actinomycetota</taxon>
        <taxon>Actinomycetes</taxon>
        <taxon>Pseudonocardiales</taxon>
        <taxon>Pseudonocardiaceae</taxon>
        <taxon>Amycolatopsis</taxon>
    </lineage>
</organism>
<keyword evidence="2" id="KW-1185">Reference proteome</keyword>
<dbReference type="AlphaFoldDB" id="A0A1I1BRF7"/>
<dbReference type="STRING" id="490629.SAMN05216266_11635"/>
<dbReference type="OrthoDB" id="5402478at2"/>
<dbReference type="Pfam" id="PF10604">
    <property type="entry name" value="Polyketide_cyc2"/>
    <property type="match status" value="1"/>
</dbReference>
<dbReference type="Proteomes" id="UP000243799">
    <property type="component" value="Unassembled WGS sequence"/>
</dbReference>
<dbReference type="RefSeq" id="WP_091675553.1">
    <property type="nucleotide sequence ID" value="NZ_FOKG01000016.1"/>
</dbReference>
<gene>
    <name evidence="1" type="ORF">SAMN05216266_11635</name>
</gene>
<evidence type="ECO:0000313" key="2">
    <source>
        <dbReference type="Proteomes" id="UP000243799"/>
    </source>
</evidence>
<name>A0A1I1BRF7_9PSEU</name>
<accession>A0A1I1BRF7</accession>